<name>A0ABD1TJH4_9LAMI</name>
<comment type="caution">
    <text evidence="1">The sequence shown here is derived from an EMBL/GenBank/DDBJ whole genome shotgun (WGS) entry which is preliminary data.</text>
</comment>
<reference evidence="2" key="1">
    <citation type="submission" date="2024-07" db="EMBL/GenBank/DDBJ databases">
        <title>Two chromosome-level genome assemblies of Korean endemic species Abeliophyllum distichum and Forsythia ovata (Oleaceae).</title>
        <authorList>
            <person name="Jang H."/>
        </authorList>
    </citation>
    <scope>NUCLEOTIDE SEQUENCE [LARGE SCALE GENOMIC DNA]</scope>
</reference>
<protein>
    <submittedName>
        <fullName evidence="1">Uncharacterized protein</fullName>
    </submittedName>
</protein>
<dbReference type="Proteomes" id="UP001604336">
    <property type="component" value="Unassembled WGS sequence"/>
</dbReference>
<dbReference type="EMBL" id="JBFOLK010000005">
    <property type="protein sequence ID" value="KAL2512600.1"/>
    <property type="molecule type" value="Genomic_DNA"/>
</dbReference>
<evidence type="ECO:0000313" key="1">
    <source>
        <dbReference type="EMBL" id="KAL2512600.1"/>
    </source>
</evidence>
<organism evidence="1 2">
    <name type="scientific">Abeliophyllum distichum</name>
    <dbReference type="NCBI Taxonomy" id="126358"/>
    <lineage>
        <taxon>Eukaryota</taxon>
        <taxon>Viridiplantae</taxon>
        <taxon>Streptophyta</taxon>
        <taxon>Embryophyta</taxon>
        <taxon>Tracheophyta</taxon>
        <taxon>Spermatophyta</taxon>
        <taxon>Magnoliopsida</taxon>
        <taxon>eudicotyledons</taxon>
        <taxon>Gunneridae</taxon>
        <taxon>Pentapetalae</taxon>
        <taxon>asterids</taxon>
        <taxon>lamiids</taxon>
        <taxon>Lamiales</taxon>
        <taxon>Oleaceae</taxon>
        <taxon>Forsythieae</taxon>
        <taxon>Abeliophyllum</taxon>
    </lineage>
</organism>
<accession>A0ABD1TJH4</accession>
<proteinExistence type="predicted"/>
<evidence type="ECO:0000313" key="2">
    <source>
        <dbReference type="Proteomes" id="UP001604336"/>
    </source>
</evidence>
<dbReference type="AlphaFoldDB" id="A0ABD1TJH4"/>
<gene>
    <name evidence="1" type="ORF">Adt_18200</name>
</gene>
<keyword evidence="2" id="KW-1185">Reference proteome</keyword>
<sequence>MVAPKRALEDEGDAIDFGRVKRGRMASLQEFVESIPTSPRMIQGLFPDSFDWTECINIGFRQDELDLAILEKLQPLFTTIVASVHKYCTSIWARTAEDADLLELIKME</sequence>